<dbReference type="AlphaFoldDB" id="A0A9P4P343"/>
<dbReference type="SMART" id="SM00855">
    <property type="entry name" value="PGAM"/>
    <property type="match status" value="1"/>
</dbReference>
<dbReference type="Proteomes" id="UP000800235">
    <property type="component" value="Unassembled WGS sequence"/>
</dbReference>
<dbReference type="OrthoDB" id="496981at2759"/>
<accession>A0A9P4P343</accession>
<proteinExistence type="predicted"/>
<dbReference type="PANTHER" id="PTHR48100:SF1">
    <property type="entry name" value="HISTIDINE PHOSPHATASE FAMILY PROTEIN-RELATED"/>
    <property type="match status" value="1"/>
</dbReference>
<name>A0A9P4P343_9PEZI</name>
<organism evidence="1 2">
    <name type="scientific">Tothia fuscella</name>
    <dbReference type="NCBI Taxonomy" id="1048955"/>
    <lineage>
        <taxon>Eukaryota</taxon>
        <taxon>Fungi</taxon>
        <taxon>Dikarya</taxon>
        <taxon>Ascomycota</taxon>
        <taxon>Pezizomycotina</taxon>
        <taxon>Dothideomycetes</taxon>
        <taxon>Pleosporomycetidae</taxon>
        <taxon>Venturiales</taxon>
        <taxon>Cylindrosympodiaceae</taxon>
        <taxon>Tothia</taxon>
    </lineage>
</organism>
<dbReference type="InterPro" id="IPR013078">
    <property type="entry name" value="His_Pase_superF_clade-1"/>
</dbReference>
<dbReference type="Pfam" id="PF00300">
    <property type="entry name" value="His_Phos_1"/>
    <property type="match status" value="1"/>
</dbReference>
<dbReference type="Gene3D" id="3.40.50.1240">
    <property type="entry name" value="Phosphoglycerate mutase-like"/>
    <property type="match status" value="1"/>
</dbReference>
<gene>
    <name evidence="1" type="ORF">EJ08DRAFT_656256</name>
</gene>
<dbReference type="PANTHER" id="PTHR48100">
    <property type="entry name" value="BROAD-SPECIFICITY PHOSPHATASE YOR283W-RELATED"/>
    <property type="match status" value="1"/>
</dbReference>
<evidence type="ECO:0000313" key="1">
    <source>
        <dbReference type="EMBL" id="KAF2435903.1"/>
    </source>
</evidence>
<dbReference type="InterPro" id="IPR050275">
    <property type="entry name" value="PGM_Phosphatase"/>
</dbReference>
<sequence>MGDSIAYQTSPTFVEPPPERSFFFQYKSVAGFFQQDDPATDGRSFDYQIVNEAADTTQWARFEHYINGLNQDSENDTSFKVLYLGRHGEGYHNVAEAFYGTSAWDCHWSKLDGNGTISWRDARLTDKGITQALAANQFWKTHEDVPRPQSYYSSPLDRCCATASLTFDSLPLPEDRPFKPVLKELLREALGVHTCDARSSKSEIHSRWPDFAFEDGFAESDPLWTADLRESDSHLTARLKKAMEDIFYHDSNTFLSVTAHSGAIAGALRAFGHVPFALQTGGVIPVLLKVSKVYGQKPVSTILPGTPPPSCPGDATAATGAV</sequence>
<dbReference type="SUPFAM" id="SSF53254">
    <property type="entry name" value="Phosphoglycerate mutase-like"/>
    <property type="match status" value="1"/>
</dbReference>
<keyword evidence="2" id="KW-1185">Reference proteome</keyword>
<protein>
    <submittedName>
        <fullName evidence="1">Phosphoglycerate mutase-like protein</fullName>
    </submittedName>
</protein>
<dbReference type="InterPro" id="IPR029033">
    <property type="entry name" value="His_PPase_superfam"/>
</dbReference>
<reference evidence="1" key="1">
    <citation type="journal article" date="2020" name="Stud. Mycol.">
        <title>101 Dothideomycetes genomes: a test case for predicting lifestyles and emergence of pathogens.</title>
        <authorList>
            <person name="Haridas S."/>
            <person name="Albert R."/>
            <person name="Binder M."/>
            <person name="Bloem J."/>
            <person name="Labutti K."/>
            <person name="Salamov A."/>
            <person name="Andreopoulos B."/>
            <person name="Baker S."/>
            <person name="Barry K."/>
            <person name="Bills G."/>
            <person name="Bluhm B."/>
            <person name="Cannon C."/>
            <person name="Castanera R."/>
            <person name="Culley D."/>
            <person name="Daum C."/>
            <person name="Ezra D."/>
            <person name="Gonzalez J."/>
            <person name="Henrissat B."/>
            <person name="Kuo A."/>
            <person name="Liang C."/>
            <person name="Lipzen A."/>
            <person name="Lutzoni F."/>
            <person name="Magnuson J."/>
            <person name="Mondo S."/>
            <person name="Nolan M."/>
            <person name="Ohm R."/>
            <person name="Pangilinan J."/>
            <person name="Park H.-J."/>
            <person name="Ramirez L."/>
            <person name="Alfaro M."/>
            <person name="Sun H."/>
            <person name="Tritt A."/>
            <person name="Yoshinaga Y."/>
            <person name="Zwiers L.-H."/>
            <person name="Turgeon B."/>
            <person name="Goodwin S."/>
            <person name="Spatafora J."/>
            <person name="Crous P."/>
            <person name="Grigoriev I."/>
        </authorList>
    </citation>
    <scope>NUCLEOTIDE SEQUENCE</scope>
    <source>
        <strain evidence="1">CBS 130266</strain>
    </source>
</reference>
<dbReference type="CDD" id="cd07067">
    <property type="entry name" value="HP_PGM_like"/>
    <property type="match status" value="1"/>
</dbReference>
<dbReference type="GO" id="GO:0016791">
    <property type="term" value="F:phosphatase activity"/>
    <property type="evidence" value="ECO:0007669"/>
    <property type="project" value="TreeGrafter"/>
</dbReference>
<dbReference type="GO" id="GO:0005737">
    <property type="term" value="C:cytoplasm"/>
    <property type="evidence" value="ECO:0007669"/>
    <property type="project" value="TreeGrafter"/>
</dbReference>
<evidence type="ECO:0000313" key="2">
    <source>
        <dbReference type="Proteomes" id="UP000800235"/>
    </source>
</evidence>
<comment type="caution">
    <text evidence="1">The sequence shown here is derived from an EMBL/GenBank/DDBJ whole genome shotgun (WGS) entry which is preliminary data.</text>
</comment>
<dbReference type="EMBL" id="MU007012">
    <property type="protein sequence ID" value="KAF2435903.1"/>
    <property type="molecule type" value="Genomic_DNA"/>
</dbReference>